<name>A0A087SXE4_STEMI</name>
<sequence>MHVLKIKISLVFSFLILPVLVFRCSGTDYYRAAVLEHVRFNDLSFSSKEIIERNLQSYEIAARTAAMNEADIIVFPEWGLHPHDKQNRSSIYFFVEDIPDPRYGFYNPCNQTDQFNNYQILTKLSCIAKETGMFVIANMVDKKKCKISETCDANNIESCAADTTSCPDDGVLFHNANVVFNRDGTLVARYYKQHLYFEADMNPVKNNEDIYFETDFGKFTTFVCFDLSFKESVTAVEKADVINVAYPTYWFDHTPFAWATPFQQSWAITNKVNLLAANVHHPGTGTLGSGIYSPSGALIYTHNPDGLSKILISNVPKSYDDDVRLTSISLNPKRFIIKNGVAVEVANEESADFENVCGIHVLGLPKDPSRDYRCLPSNVTRYLFQKLNGNKGDLELCSGRICCSLSYQADSIDEDYYFGVSGEDFSFYDSFSFGIESCFMARCESLNGTYCNNFLVQSHTIFQSVKLRGNFSTKYVYPFSVNSGVRLSTKDEWSFDLKSEISYSNLHKNVSLLFFGLYGRR</sequence>
<dbReference type="EMBL" id="KK112394">
    <property type="protein sequence ID" value="KFM57533.1"/>
    <property type="molecule type" value="Genomic_DNA"/>
</dbReference>
<dbReference type="Pfam" id="PF19018">
    <property type="entry name" value="Vanin_C"/>
    <property type="match status" value="1"/>
</dbReference>
<dbReference type="InterPro" id="IPR036526">
    <property type="entry name" value="C-N_Hydrolase_sf"/>
</dbReference>
<dbReference type="SUPFAM" id="SSF56317">
    <property type="entry name" value="Carbon-nitrogen hydrolase"/>
    <property type="match status" value="1"/>
</dbReference>
<comment type="similarity">
    <text evidence="1">Belongs to the carbon-nitrogen hydrolase superfamily. BTD/VNN family.</text>
</comment>
<dbReference type="Proteomes" id="UP000054359">
    <property type="component" value="Unassembled WGS sequence"/>
</dbReference>
<feature type="non-terminal residue" evidence="5">
    <location>
        <position position="521"/>
    </location>
</feature>
<organism evidence="5 6">
    <name type="scientific">Stegodyphus mimosarum</name>
    <name type="common">African social velvet spider</name>
    <dbReference type="NCBI Taxonomy" id="407821"/>
    <lineage>
        <taxon>Eukaryota</taxon>
        <taxon>Metazoa</taxon>
        <taxon>Ecdysozoa</taxon>
        <taxon>Arthropoda</taxon>
        <taxon>Chelicerata</taxon>
        <taxon>Arachnida</taxon>
        <taxon>Araneae</taxon>
        <taxon>Araneomorphae</taxon>
        <taxon>Entelegynae</taxon>
        <taxon>Eresoidea</taxon>
        <taxon>Eresidae</taxon>
        <taxon>Stegodyphus</taxon>
    </lineage>
</organism>
<feature type="chain" id="PRO_5001829116" evidence="3">
    <location>
        <begin position="27"/>
        <end position="521"/>
    </location>
</feature>
<evidence type="ECO:0000256" key="1">
    <source>
        <dbReference type="ARBA" id="ARBA00008225"/>
    </source>
</evidence>
<dbReference type="PROSITE" id="PS50263">
    <property type="entry name" value="CN_HYDROLASE"/>
    <property type="match status" value="1"/>
</dbReference>
<dbReference type="AlphaFoldDB" id="A0A087SXE4"/>
<dbReference type="OrthoDB" id="6412813at2759"/>
<evidence type="ECO:0000256" key="2">
    <source>
        <dbReference type="ARBA" id="ARBA00022801"/>
    </source>
</evidence>
<dbReference type="GO" id="GO:0016787">
    <property type="term" value="F:hydrolase activity"/>
    <property type="evidence" value="ECO:0007669"/>
    <property type="project" value="UniProtKB-KW"/>
</dbReference>
<dbReference type="OMA" id="YVVVNLH"/>
<dbReference type="InterPro" id="IPR043957">
    <property type="entry name" value="Vanin_C"/>
</dbReference>
<accession>A0A087SXE4</accession>
<evidence type="ECO:0000313" key="5">
    <source>
        <dbReference type="EMBL" id="KFM57533.1"/>
    </source>
</evidence>
<evidence type="ECO:0000313" key="6">
    <source>
        <dbReference type="Proteomes" id="UP000054359"/>
    </source>
</evidence>
<feature type="signal peptide" evidence="3">
    <location>
        <begin position="1"/>
        <end position="26"/>
    </location>
</feature>
<protein>
    <submittedName>
        <fullName evidence="5">Biotinidase</fullName>
    </submittedName>
</protein>
<keyword evidence="3" id="KW-0732">Signal</keyword>
<keyword evidence="2" id="KW-0378">Hydrolase</keyword>
<dbReference type="InterPro" id="IPR003010">
    <property type="entry name" value="C-N_Hydrolase"/>
</dbReference>
<proteinExistence type="inferred from homology"/>
<dbReference type="Gene3D" id="3.60.110.10">
    <property type="entry name" value="Carbon-nitrogen hydrolase"/>
    <property type="match status" value="1"/>
</dbReference>
<dbReference type="PANTHER" id="PTHR10609:SF27">
    <property type="entry name" value="CN HYDROLASE DOMAIN-CONTAINING PROTEIN-RELATED"/>
    <property type="match status" value="1"/>
</dbReference>
<dbReference type="PANTHER" id="PTHR10609">
    <property type="entry name" value="BIOTINIDASE-RELATED"/>
    <property type="match status" value="1"/>
</dbReference>
<evidence type="ECO:0000259" key="4">
    <source>
        <dbReference type="PROSITE" id="PS50263"/>
    </source>
</evidence>
<gene>
    <name evidence="5" type="ORF">X975_17743</name>
</gene>
<dbReference type="STRING" id="407821.A0A087SXE4"/>
<keyword evidence="6" id="KW-1185">Reference proteome</keyword>
<evidence type="ECO:0000256" key="3">
    <source>
        <dbReference type="SAM" id="SignalP"/>
    </source>
</evidence>
<feature type="domain" description="CN hydrolase" evidence="4">
    <location>
        <begin position="30"/>
        <end position="317"/>
    </location>
</feature>
<reference evidence="5 6" key="1">
    <citation type="submission" date="2013-11" db="EMBL/GenBank/DDBJ databases">
        <title>Genome sequencing of Stegodyphus mimosarum.</title>
        <authorList>
            <person name="Bechsgaard J."/>
        </authorList>
    </citation>
    <scope>NUCLEOTIDE SEQUENCE [LARGE SCALE GENOMIC DNA]</scope>
</reference>
<dbReference type="InterPro" id="IPR040154">
    <property type="entry name" value="Biotinidase/VNN"/>
</dbReference>
<dbReference type="Pfam" id="PF00795">
    <property type="entry name" value="CN_hydrolase"/>
    <property type="match status" value="1"/>
</dbReference>